<evidence type="ECO:0000256" key="3">
    <source>
        <dbReference type="ARBA" id="ARBA00022989"/>
    </source>
</evidence>
<evidence type="ECO:0000259" key="7">
    <source>
        <dbReference type="Pfam" id="PF20684"/>
    </source>
</evidence>
<dbReference type="InterPro" id="IPR052337">
    <property type="entry name" value="SAT4-like"/>
</dbReference>
<feature type="transmembrane region" description="Helical" evidence="6">
    <location>
        <begin position="220"/>
        <end position="246"/>
    </location>
</feature>
<feature type="transmembrane region" description="Helical" evidence="6">
    <location>
        <begin position="100"/>
        <end position="120"/>
    </location>
</feature>
<dbReference type="InterPro" id="IPR049326">
    <property type="entry name" value="Rhodopsin_dom_fungi"/>
</dbReference>
<feature type="transmembrane region" description="Helical" evidence="6">
    <location>
        <begin position="57"/>
        <end position="80"/>
    </location>
</feature>
<feature type="transmembrane region" description="Helical" evidence="6">
    <location>
        <begin position="22"/>
        <end position="45"/>
    </location>
</feature>
<dbReference type="PANTHER" id="PTHR33048:SF167">
    <property type="entry name" value="INTEGRAL MEMBRANE PROTEIN"/>
    <property type="match status" value="1"/>
</dbReference>
<dbReference type="GeneID" id="98178978"/>
<accession>A0ABQ0GJZ5</accession>
<sequence length="414" mass="45471">MSSSGAPAPKIDPARAAESNTALLLSVLTVFHVIALTFVALRVYARAFVIRTFGKDDVFMVLSALCAMGGWAVFIFQSFYGLGKHQETISQEDMVIFQHAGFWQSVISATCALCFLKMSIGFNLLRLSTSKWYSWCLWVTIARVVFVICYSFMGAMTFFLHCSPMEGHWNPALRPNCYSIQLFVTFALINTSFNITTDVLFASFPIPVIWSLQMKRKLRLYLIGILSLGYFAVAMGIVKAVFQIAFAREPDKTFNQSIQFWGFLQLNIGIIAACATSLRPLVNRILKLSTADAYNTPSKYGYGSRSRGTRGGRRGTGLGDIAGSRLARLTDTENAYEMQSEIGGPGRLGRDRDLANAKGETISTATSFYKHGSADGSGSEEMILHSSPVPPHAITTDEAGAGILRTTEVRVTVK</sequence>
<evidence type="ECO:0000256" key="2">
    <source>
        <dbReference type="ARBA" id="ARBA00022692"/>
    </source>
</evidence>
<evidence type="ECO:0000256" key="5">
    <source>
        <dbReference type="ARBA" id="ARBA00038359"/>
    </source>
</evidence>
<dbReference type="Pfam" id="PF20684">
    <property type="entry name" value="Fung_rhodopsin"/>
    <property type="match status" value="1"/>
</dbReference>
<dbReference type="PANTHER" id="PTHR33048">
    <property type="entry name" value="PTH11-LIKE INTEGRAL MEMBRANE PROTEIN (AFU_ORTHOLOGUE AFUA_5G11245)"/>
    <property type="match status" value="1"/>
</dbReference>
<dbReference type="EMBL" id="BAAFSV010000004">
    <property type="protein sequence ID" value="GAB1318025.1"/>
    <property type="molecule type" value="Genomic_DNA"/>
</dbReference>
<feature type="transmembrane region" description="Helical" evidence="6">
    <location>
        <begin position="258"/>
        <end position="278"/>
    </location>
</feature>
<proteinExistence type="inferred from homology"/>
<feature type="domain" description="Rhodopsin" evidence="7">
    <location>
        <begin position="41"/>
        <end position="284"/>
    </location>
</feature>
<feature type="transmembrane region" description="Helical" evidence="6">
    <location>
        <begin position="132"/>
        <end position="160"/>
    </location>
</feature>
<evidence type="ECO:0000313" key="8">
    <source>
        <dbReference type="EMBL" id="GAB1318025.1"/>
    </source>
</evidence>
<protein>
    <submittedName>
        <fullName evidence="8">Rhodopsin domain-containing protein</fullName>
    </submittedName>
</protein>
<dbReference type="Proteomes" id="UP001628179">
    <property type="component" value="Unassembled WGS sequence"/>
</dbReference>
<comment type="similarity">
    <text evidence="5">Belongs to the SAT4 family.</text>
</comment>
<feature type="transmembrane region" description="Helical" evidence="6">
    <location>
        <begin position="180"/>
        <end position="208"/>
    </location>
</feature>
<dbReference type="RefSeq" id="XP_070919756.1">
    <property type="nucleotide sequence ID" value="XM_071063655.1"/>
</dbReference>
<evidence type="ECO:0000256" key="6">
    <source>
        <dbReference type="SAM" id="Phobius"/>
    </source>
</evidence>
<comment type="caution">
    <text evidence="8">The sequence shown here is derived from an EMBL/GenBank/DDBJ whole genome shotgun (WGS) entry which is preliminary data.</text>
</comment>
<comment type="subcellular location">
    <subcellularLocation>
        <location evidence="1">Membrane</location>
        <topology evidence="1">Multi-pass membrane protein</topology>
    </subcellularLocation>
</comment>
<reference evidence="8 9" key="1">
    <citation type="submission" date="2024-09" db="EMBL/GenBank/DDBJ databases">
        <title>Itraconazole resistance in Madurella fahalii resulting from another homologue of gene encoding cytochrome P450 14-alpha sterol demethylase (CYP51).</title>
        <authorList>
            <person name="Yoshioka I."/>
            <person name="Fahal A.H."/>
            <person name="Kaneko S."/>
            <person name="Yaguchi T."/>
        </authorList>
    </citation>
    <scope>NUCLEOTIDE SEQUENCE [LARGE SCALE GENOMIC DNA]</scope>
    <source>
        <strain evidence="8 9">IFM 68171</strain>
    </source>
</reference>
<keyword evidence="9" id="KW-1185">Reference proteome</keyword>
<evidence type="ECO:0000313" key="9">
    <source>
        <dbReference type="Proteomes" id="UP001628179"/>
    </source>
</evidence>
<evidence type="ECO:0000256" key="4">
    <source>
        <dbReference type="ARBA" id="ARBA00023136"/>
    </source>
</evidence>
<name>A0ABQ0GJZ5_9PEZI</name>
<evidence type="ECO:0000256" key="1">
    <source>
        <dbReference type="ARBA" id="ARBA00004141"/>
    </source>
</evidence>
<gene>
    <name evidence="8" type="ORF">MFIFM68171_08235</name>
</gene>
<keyword evidence="4 6" id="KW-0472">Membrane</keyword>
<organism evidence="8 9">
    <name type="scientific">Madurella fahalii</name>
    <dbReference type="NCBI Taxonomy" id="1157608"/>
    <lineage>
        <taxon>Eukaryota</taxon>
        <taxon>Fungi</taxon>
        <taxon>Dikarya</taxon>
        <taxon>Ascomycota</taxon>
        <taxon>Pezizomycotina</taxon>
        <taxon>Sordariomycetes</taxon>
        <taxon>Sordariomycetidae</taxon>
        <taxon>Sordariales</taxon>
        <taxon>Sordariales incertae sedis</taxon>
        <taxon>Madurella</taxon>
    </lineage>
</organism>
<keyword evidence="3 6" id="KW-1133">Transmembrane helix</keyword>
<keyword evidence="2 6" id="KW-0812">Transmembrane</keyword>